<comment type="caution">
    <text evidence="2">The sequence shown here is derived from an EMBL/GenBank/DDBJ whole genome shotgun (WGS) entry which is preliminary data.</text>
</comment>
<accession>A0AAV5V0M9</accession>
<feature type="non-terminal residue" evidence="2">
    <location>
        <position position="89"/>
    </location>
</feature>
<evidence type="ECO:0000313" key="2">
    <source>
        <dbReference type="EMBL" id="GMT12934.1"/>
    </source>
</evidence>
<dbReference type="EMBL" id="BTSY01000002">
    <property type="protein sequence ID" value="GMT12934.1"/>
    <property type="molecule type" value="Genomic_DNA"/>
</dbReference>
<sequence>SSTTNQSQTIITTQAARTNATVKSITEDKKNSATMPTTSESPASKSTTTPQATSVTPPTIPTTTSRNYSIGECGVTVDGKRFGLMNGEA</sequence>
<organism evidence="2 3">
    <name type="scientific">Pristionchus fissidentatus</name>
    <dbReference type="NCBI Taxonomy" id="1538716"/>
    <lineage>
        <taxon>Eukaryota</taxon>
        <taxon>Metazoa</taxon>
        <taxon>Ecdysozoa</taxon>
        <taxon>Nematoda</taxon>
        <taxon>Chromadorea</taxon>
        <taxon>Rhabditida</taxon>
        <taxon>Rhabditina</taxon>
        <taxon>Diplogasteromorpha</taxon>
        <taxon>Diplogasteroidea</taxon>
        <taxon>Neodiplogasteridae</taxon>
        <taxon>Pristionchus</taxon>
    </lineage>
</organism>
<name>A0AAV5V0M9_9BILA</name>
<dbReference type="Proteomes" id="UP001432322">
    <property type="component" value="Unassembled WGS sequence"/>
</dbReference>
<reference evidence="2" key="1">
    <citation type="submission" date="2023-10" db="EMBL/GenBank/DDBJ databases">
        <title>Genome assembly of Pristionchus species.</title>
        <authorList>
            <person name="Yoshida K."/>
            <person name="Sommer R.J."/>
        </authorList>
    </citation>
    <scope>NUCLEOTIDE SEQUENCE</scope>
    <source>
        <strain evidence="2">RS5133</strain>
    </source>
</reference>
<evidence type="ECO:0000256" key="1">
    <source>
        <dbReference type="SAM" id="MobiDB-lite"/>
    </source>
</evidence>
<keyword evidence="3" id="KW-1185">Reference proteome</keyword>
<feature type="compositionally biased region" description="Low complexity" evidence="1">
    <location>
        <begin position="1"/>
        <end position="21"/>
    </location>
</feature>
<gene>
    <name evidence="2" type="ORF">PFISCL1PPCAC_4231</name>
</gene>
<proteinExistence type="predicted"/>
<dbReference type="AlphaFoldDB" id="A0AAV5V0M9"/>
<feature type="non-terminal residue" evidence="2">
    <location>
        <position position="1"/>
    </location>
</feature>
<evidence type="ECO:0000313" key="3">
    <source>
        <dbReference type="Proteomes" id="UP001432322"/>
    </source>
</evidence>
<feature type="region of interest" description="Disordered" evidence="1">
    <location>
        <begin position="1"/>
        <end position="67"/>
    </location>
</feature>
<feature type="compositionally biased region" description="Polar residues" evidence="1">
    <location>
        <begin position="32"/>
        <end position="55"/>
    </location>
</feature>
<protein>
    <submittedName>
        <fullName evidence="2">Uncharacterized protein</fullName>
    </submittedName>
</protein>